<dbReference type="RefSeq" id="WP_009089834.1">
    <property type="nucleotide sequence ID" value="NZ_CBCRWW010000001.1"/>
</dbReference>
<sequence length="192" mass="22605">MKFLNLLFIPFILAGCSQRDENSTYSEEFQKYTGSYKIISYMSDLAVDLNNDKILSNELVDEIYILKNNQTFLDIIQNKSQNNIKLISMFLPKTHITYEYPSSPEGAVQDFSRYGFLSELEFNPDTFHLMKNKYIENGTIDNVEYNKTVLIDKQIKIINSKQLQAFVVKEYFDFNTKSWKALNIKIIFEKMY</sequence>
<name>A0A7Z7PXU5_9FLAO</name>
<organism evidence="1 2">
    <name type="scientific">Elizabethkingia anophelis</name>
    <dbReference type="NCBI Taxonomy" id="1117645"/>
    <lineage>
        <taxon>Bacteria</taxon>
        <taxon>Pseudomonadati</taxon>
        <taxon>Bacteroidota</taxon>
        <taxon>Flavobacteriia</taxon>
        <taxon>Flavobacteriales</taxon>
        <taxon>Weeksellaceae</taxon>
        <taxon>Elizabethkingia</taxon>
    </lineage>
</organism>
<dbReference type="AlphaFoldDB" id="A0A7Z7PXU5"/>
<dbReference type="Proteomes" id="UP000254876">
    <property type="component" value="Unassembled WGS sequence"/>
</dbReference>
<protein>
    <submittedName>
        <fullName evidence="1">Uncharacterized protein</fullName>
    </submittedName>
</protein>
<gene>
    <name evidence="1" type="ORF">NCTC10588_00934</name>
</gene>
<dbReference type="EMBL" id="UFYD01000001">
    <property type="protein sequence ID" value="STC97553.1"/>
    <property type="molecule type" value="Genomic_DNA"/>
</dbReference>
<proteinExistence type="predicted"/>
<comment type="caution">
    <text evidence="1">The sequence shown here is derived from an EMBL/GenBank/DDBJ whole genome shotgun (WGS) entry which is preliminary data.</text>
</comment>
<evidence type="ECO:0000313" key="2">
    <source>
        <dbReference type="Proteomes" id="UP000254876"/>
    </source>
</evidence>
<dbReference type="GeneID" id="56684155"/>
<evidence type="ECO:0000313" key="1">
    <source>
        <dbReference type="EMBL" id="STC97553.1"/>
    </source>
</evidence>
<reference evidence="1 2" key="1">
    <citation type="submission" date="2018-06" db="EMBL/GenBank/DDBJ databases">
        <authorList>
            <consortium name="Pathogen Informatics"/>
            <person name="Doyle S."/>
        </authorList>
    </citation>
    <scope>NUCLEOTIDE SEQUENCE [LARGE SCALE GENOMIC DNA]</scope>
    <source>
        <strain evidence="1 2">NCTC10588</strain>
    </source>
</reference>
<accession>A0A7Z7PXU5</accession>
<dbReference type="PROSITE" id="PS51257">
    <property type="entry name" value="PROKAR_LIPOPROTEIN"/>
    <property type="match status" value="1"/>
</dbReference>